<reference evidence="1 2" key="1">
    <citation type="journal article" date="2019" name="Commun. Biol.">
        <title>The bagworm genome reveals a unique fibroin gene that provides high tensile strength.</title>
        <authorList>
            <person name="Kono N."/>
            <person name="Nakamura H."/>
            <person name="Ohtoshi R."/>
            <person name="Tomita M."/>
            <person name="Numata K."/>
            <person name="Arakawa K."/>
        </authorList>
    </citation>
    <scope>NUCLEOTIDE SEQUENCE [LARGE SCALE GENOMIC DNA]</scope>
</reference>
<evidence type="ECO:0000313" key="1">
    <source>
        <dbReference type="EMBL" id="GBP31888.1"/>
    </source>
</evidence>
<dbReference type="Proteomes" id="UP000299102">
    <property type="component" value="Unassembled WGS sequence"/>
</dbReference>
<dbReference type="AlphaFoldDB" id="A0A4C1UZI1"/>
<gene>
    <name evidence="1" type="ORF">EVAR_16663_1</name>
</gene>
<sequence>MPFKWHSGVSALGRLAAAGLAEVGRLRLRVRTWTALLQLHSRDHLHEKGRVLVRLSERLEALLLRRIFVMLDLELKKKKKIGSVDDPRSGRFTVW</sequence>
<evidence type="ECO:0000313" key="2">
    <source>
        <dbReference type="Proteomes" id="UP000299102"/>
    </source>
</evidence>
<comment type="caution">
    <text evidence="1">The sequence shown here is derived from an EMBL/GenBank/DDBJ whole genome shotgun (WGS) entry which is preliminary data.</text>
</comment>
<protein>
    <submittedName>
        <fullName evidence="1">Uncharacterized protein</fullName>
    </submittedName>
</protein>
<name>A0A4C1UZI1_EUMVA</name>
<dbReference type="EMBL" id="BGZK01000252">
    <property type="protein sequence ID" value="GBP31888.1"/>
    <property type="molecule type" value="Genomic_DNA"/>
</dbReference>
<accession>A0A4C1UZI1</accession>
<keyword evidence="2" id="KW-1185">Reference proteome</keyword>
<organism evidence="1 2">
    <name type="scientific">Eumeta variegata</name>
    <name type="common">Bagworm moth</name>
    <name type="synonym">Eumeta japonica</name>
    <dbReference type="NCBI Taxonomy" id="151549"/>
    <lineage>
        <taxon>Eukaryota</taxon>
        <taxon>Metazoa</taxon>
        <taxon>Ecdysozoa</taxon>
        <taxon>Arthropoda</taxon>
        <taxon>Hexapoda</taxon>
        <taxon>Insecta</taxon>
        <taxon>Pterygota</taxon>
        <taxon>Neoptera</taxon>
        <taxon>Endopterygota</taxon>
        <taxon>Lepidoptera</taxon>
        <taxon>Glossata</taxon>
        <taxon>Ditrysia</taxon>
        <taxon>Tineoidea</taxon>
        <taxon>Psychidae</taxon>
        <taxon>Oiketicinae</taxon>
        <taxon>Eumeta</taxon>
    </lineage>
</organism>
<proteinExistence type="predicted"/>